<dbReference type="EMBL" id="KN823062">
    <property type="protein sequence ID" value="KIO24374.1"/>
    <property type="molecule type" value="Genomic_DNA"/>
</dbReference>
<dbReference type="Proteomes" id="UP000054248">
    <property type="component" value="Unassembled WGS sequence"/>
</dbReference>
<protein>
    <submittedName>
        <fullName evidence="2">Uncharacterized protein</fullName>
    </submittedName>
</protein>
<keyword evidence="3" id="KW-1185">Reference proteome</keyword>
<sequence>MGSPSPQKVTVDRKEVMGITQYERKPPQPRSGGNSDLSIGGDVIALRPCFTMRGPK</sequence>
<organism evidence="2 3">
    <name type="scientific">Tulasnella calospora MUT 4182</name>
    <dbReference type="NCBI Taxonomy" id="1051891"/>
    <lineage>
        <taxon>Eukaryota</taxon>
        <taxon>Fungi</taxon>
        <taxon>Dikarya</taxon>
        <taxon>Basidiomycota</taxon>
        <taxon>Agaricomycotina</taxon>
        <taxon>Agaricomycetes</taxon>
        <taxon>Cantharellales</taxon>
        <taxon>Tulasnellaceae</taxon>
        <taxon>Tulasnella</taxon>
    </lineage>
</organism>
<gene>
    <name evidence="2" type="ORF">M407DRAFT_244464</name>
</gene>
<dbReference type="HOGENOM" id="CLU_3020142_0_0_1"/>
<reference evidence="3" key="2">
    <citation type="submission" date="2015-01" db="EMBL/GenBank/DDBJ databases">
        <title>Evolutionary Origins and Diversification of the Mycorrhizal Mutualists.</title>
        <authorList>
            <consortium name="DOE Joint Genome Institute"/>
            <consortium name="Mycorrhizal Genomics Consortium"/>
            <person name="Kohler A."/>
            <person name="Kuo A."/>
            <person name="Nagy L.G."/>
            <person name="Floudas D."/>
            <person name="Copeland A."/>
            <person name="Barry K.W."/>
            <person name="Cichocki N."/>
            <person name="Veneault-Fourrey C."/>
            <person name="LaButti K."/>
            <person name="Lindquist E.A."/>
            <person name="Lipzen A."/>
            <person name="Lundell T."/>
            <person name="Morin E."/>
            <person name="Murat C."/>
            <person name="Riley R."/>
            <person name="Ohm R."/>
            <person name="Sun H."/>
            <person name="Tunlid A."/>
            <person name="Henrissat B."/>
            <person name="Grigoriev I.V."/>
            <person name="Hibbett D.S."/>
            <person name="Martin F."/>
        </authorList>
    </citation>
    <scope>NUCLEOTIDE SEQUENCE [LARGE SCALE GENOMIC DNA]</scope>
    <source>
        <strain evidence="3">MUT 4182</strain>
    </source>
</reference>
<evidence type="ECO:0000313" key="3">
    <source>
        <dbReference type="Proteomes" id="UP000054248"/>
    </source>
</evidence>
<proteinExistence type="predicted"/>
<name>A0A0C3QG48_9AGAM</name>
<feature type="region of interest" description="Disordered" evidence="1">
    <location>
        <begin position="1"/>
        <end position="40"/>
    </location>
</feature>
<evidence type="ECO:0000256" key="1">
    <source>
        <dbReference type="SAM" id="MobiDB-lite"/>
    </source>
</evidence>
<feature type="non-terminal residue" evidence="2">
    <location>
        <position position="56"/>
    </location>
</feature>
<dbReference type="AlphaFoldDB" id="A0A0C3QG48"/>
<feature type="compositionally biased region" description="Basic and acidic residues" evidence="1">
    <location>
        <begin position="10"/>
        <end position="26"/>
    </location>
</feature>
<accession>A0A0C3QG48</accession>
<reference evidence="2 3" key="1">
    <citation type="submission" date="2014-04" db="EMBL/GenBank/DDBJ databases">
        <authorList>
            <consortium name="DOE Joint Genome Institute"/>
            <person name="Kuo A."/>
            <person name="Girlanda M."/>
            <person name="Perotto S."/>
            <person name="Kohler A."/>
            <person name="Nagy L.G."/>
            <person name="Floudas D."/>
            <person name="Copeland A."/>
            <person name="Barry K.W."/>
            <person name="Cichocki N."/>
            <person name="Veneault-Fourrey C."/>
            <person name="LaButti K."/>
            <person name="Lindquist E.A."/>
            <person name="Lipzen A."/>
            <person name="Lundell T."/>
            <person name="Morin E."/>
            <person name="Murat C."/>
            <person name="Sun H."/>
            <person name="Tunlid A."/>
            <person name="Henrissat B."/>
            <person name="Grigoriev I.V."/>
            <person name="Hibbett D.S."/>
            <person name="Martin F."/>
            <person name="Nordberg H.P."/>
            <person name="Cantor M.N."/>
            <person name="Hua S.X."/>
        </authorList>
    </citation>
    <scope>NUCLEOTIDE SEQUENCE [LARGE SCALE GENOMIC DNA]</scope>
    <source>
        <strain evidence="2 3">MUT 4182</strain>
    </source>
</reference>
<evidence type="ECO:0000313" key="2">
    <source>
        <dbReference type="EMBL" id="KIO24374.1"/>
    </source>
</evidence>